<sequence length="130" mass="13815">MTFDAVPGGLAHAILFRAVGTYTGPVMVEAYRAIAEVTEGDILNVLGDTRAAEAFLDTASYETASRLLVDSGIRFLNVVLCDRDPGRAFVARFGNAVSRIQGLEVETQVVPTMAEAVAALAAMAARTRRP</sequence>
<gene>
    <name evidence="1" type="ORF">ACFOGJ_29300</name>
</gene>
<organism evidence="1 2">
    <name type="scientific">Marinibaculum pumilum</name>
    <dbReference type="NCBI Taxonomy" id="1766165"/>
    <lineage>
        <taxon>Bacteria</taxon>
        <taxon>Pseudomonadati</taxon>
        <taxon>Pseudomonadota</taxon>
        <taxon>Alphaproteobacteria</taxon>
        <taxon>Rhodospirillales</taxon>
        <taxon>Rhodospirillaceae</taxon>
        <taxon>Marinibaculum</taxon>
    </lineage>
</organism>
<evidence type="ECO:0000313" key="2">
    <source>
        <dbReference type="Proteomes" id="UP001595528"/>
    </source>
</evidence>
<comment type="caution">
    <text evidence="1">The sequence shown here is derived from an EMBL/GenBank/DDBJ whole genome shotgun (WGS) entry which is preliminary data.</text>
</comment>
<dbReference type="EMBL" id="JBHRTR010000054">
    <property type="protein sequence ID" value="MFC3231380.1"/>
    <property type="molecule type" value="Genomic_DNA"/>
</dbReference>
<protein>
    <submittedName>
        <fullName evidence="1">Uncharacterized protein</fullName>
    </submittedName>
</protein>
<reference evidence="2" key="1">
    <citation type="journal article" date="2019" name="Int. J. Syst. Evol. Microbiol.">
        <title>The Global Catalogue of Microorganisms (GCM) 10K type strain sequencing project: providing services to taxonomists for standard genome sequencing and annotation.</title>
        <authorList>
            <consortium name="The Broad Institute Genomics Platform"/>
            <consortium name="The Broad Institute Genome Sequencing Center for Infectious Disease"/>
            <person name="Wu L."/>
            <person name="Ma J."/>
        </authorList>
    </citation>
    <scope>NUCLEOTIDE SEQUENCE [LARGE SCALE GENOMIC DNA]</scope>
    <source>
        <strain evidence="2">KCTC 42964</strain>
    </source>
</reference>
<evidence type="ECO:0000313" key="1">
    <source>
        <dbReference type="EMBL" id="MFC3231380.1"/>
    </source>
</evidence>
<dbReference type="RefSeq" id="WP_379906852.1">
    <property type="nucleotide sequence ID" value="NZ_JBHRTR010000054.1"/>
</dbReference>
<keyword evidence="2" id="KW-1185">Reference proteome</keyword>
<proteinExistence type="predicted"/>
<dbReference type="Proteomes" id="UP001595528">
    <property type="component" value="Unassembled WGS sequence"/>
</dbReference>
<name>A0ABV7LA31_9PROT</name>
<accession>A0ABV7LA31</accession>